<reference evidence="8" key="1">
    <citation type="journal article" date="2021" name="PeerJ">
        <title>Extensive microbial diversity within the chicken gut microbiome revealed by metagenomics and culture.</title>
        <authorList>
            <person name="Gilroy R."/>
            <person name="Ravi A."/>
            <person name="Getino M."/>
            <person name="Pursley I."/>
            <person name="Horton D.L."/>
            <person name="Alikhan N.F."/>
            <person name="Baker D."/>
            <person name="Gharbi K."/>
            <person name="Hall N."/>
            <person name="Watson M."/>
            <person name="Adriaenssens E.M."/>
            <person name="Foster-Nyarko E."/>
            <person name="Jarju S."/>
            <person name="Secka A."/>
            <person name="Antonio M."/>
            <person name="Oren A."/>
            <person name="Chaudhuri R.R."/>
            <person name="La Ragione R."/>
            <person name="Hildebrand F."/>
            <person name="Pallen M.J."/>
        </authorList>
    </citation>
    <scope>NUCLEOTIDE SEQUENCE</scope>
    <source>
        <strain evidence="8">1719</strain>
    </source>
</reference>
<evidence type="ECO:0000256" key="2">
    <source>
        <dbReference type="ARBA" id="ARBA00005811"/>
    </source>
</evidence>
<evidence type="ECO:0000313" key="9">
    <source>
        <dbReference type="Proteomes" id="UP000824156"/>
    </source>
</evidence>
<protein>
    <submittedName>
        <fullName evidence="8">Biopolymer transporter ExbD</fullName>
    </submittedName>
</protein>
<dbReference type="PANTHER" id="PTHR30558">
    <property type="entry name" value="EXBD MEMBRANE COMPONENT OF PMF-DRIVEN MACROMOLECULE IMPORT SYSTEM"/>
    <property type="match status" value="1"/>
</dbReference>
<dbReference type="InterPro" id="IPR003400">
    <property type="entry name" value="ExbD"/>
</dbReference>
<reference evidence="8" key="2">
    <citation type="submission" date="2021-04" db="EMBL/GenBank/DDBJ databases">
        <authorList>
            <person name="Gilroy R."/>
        </authorList>
    </citation>
    <scope>NUCLEOTIDE SEQUENCE</scope>
    <source>
        <strain evidence="8">1719</strain>
    </source>
</reference>
<dbReference type="AlphaFoldDB" id="A0A9D1W9Q3"/>
<evidence type="ECO:0000256" key="4">
    <source>
        <dbReference type="ARBA" id="ARBA00022692"/>
    </source>
</evidence>
<evidence type="ECO:0000256" key="1">
    <source>
        <dbReference type="ARBA" id="ARBA00004162"/>
    </source>
</evidence>
<keyword evidence="7" id="KW-0813">Transport</keyword>
<evidence type="ECO:0000256" key="7">
    <source>
        <dbReference type="RuleBase" id="RU003879"/>
    </source>
</evidence>
<dbReference type="PANTHER" id="PTHR30558:SF3">
    <property type="entry name" value="BIOPOLYMER TRANSPORT PROTEIN EXBD-RELATED"/>
    <property type="match status" value="1"/>
</dbReference>
<comment type="subcellular location">
    <subcellularLocation>
        <location evidence="1">Cell membrane</location>
        <topology evidence="1">Single-pass membrane protein</topology>
    </subcellularLocation>
    <subcellularLocation>
        <location evidence="7">Cell membrane</location>
        <topology evidence="7">Single-pass type II membrane protein</topology>
    </subcellularLocation>
</comment>
<evidence type="ECO:0000256" key="5">
    <source>
        <dbReference type="ARBA" id="ARBA00022989"/>
    </source>
</evidence>
<evidence type="ECO:0000313" key="8">
    <source>
        <dbReference type="EMBL" id="HIX54793.1"/>
    </source>
</evidence>
<name>A0A9D1W9Q3_9SPHI</name>
<comment type="caution">
    <text evidence="8">The sequence shown here is derived from an EMBL/GenBank/DDBJ whole genome shotgun (WGS) entry which is preliminary data.</text>
</comment>
<organism evidence="8 9">
    <name type="scientific">Candidatus Sphingobacterium stercoripullorum</name>
    <dbReference type="NCBI Taxonomy" id="2838759"/>
    <lineage>
        <taxon>Bacteria</taxon>
        <taxon>Pseudomonadati</taxon>
        <taxon>Bacteroidota</taxon>
        <taxon>Sphingobacteriia</taxon>
        <taxon>Sphingobacteriales</taxon>
        <taxon>Sphingobacteriaceae</taxon>
        <taxon>Sphingobacterium</taxon>
    </lineage>
</organism>
<keyword evidence="5" id="KW-1133">Transmembrane helix</keyword>
<keyword evidence="7" id="KW-0653">Protein transport</keyword>
<dbReference type="GO" id="GO:0022857">
    <property type="term" value="F:transmembrane transporter activity"/>
    <property type="evidence" value="ECO:0007669"/>
    <property type="project" value="InterPro"/>
</dbReference>
<proteinExistence type="inferred from homology"/>
<dbReference type="GO" id="GO:0015031">
    <property type="term" value="P:protein transport"/>
    <property type="evidence" value="ECO:0007669"/>
    <property type="project" value="UniProtKB-KW"/>
</dbReference>
<dbReference type="Proteomes" id="UP000824156">
    <property type="component" value="Unassembled WGS sequence"/>
</dbReference>
<comment type="similarity">
    <text evidence="2 7">Belongs to the ExbD/TolR family.</text>
</comment>
<evidence type="ECO:0000256" key="6">
    <source>
        <dbReference type="ARBA" id="ARBA00023136"/>
    </source>
</evidence>
<keyword evidence="6" id="KW-0472">Membrane</keyword>
<evidence type="ECO:0000256" key="3">
    <source>
        <dbReference type="ARBA" id="ARBA00022475"/>
    </source>
</evidence>
<dbReference type="GO" id="GO:0005886">
    <property type="term" value="C:plasma membrane"/>
    <property type="evidence" value="ECO:0007669"/>
    <property type="project" value="UniProtKB-SubCell"/>
</dbReference>
<keyword evidence="4 7" id="KW-0812">Transmembrane</keyword>
<keyword evidence="3" id="KW-1003">Cell membrane</keyword>
<dbReference type="EMBL" id="DXEZ01000201">
    <property type="protein sequence ID" value="HIX54793.1"/>
    <property type="molecule type" value="Genomic_DNA"/>
</dbReference>
<sequence>MAKAKVKRQDTTIDMTAMCDVSFLLLTFFVLTATARQEETLMVDTPASTVQDKLPDTNLAVITVGNNGKIFYHIADREVRRRTLENISAKYEIPFSDEDYHEFSRQEDFGVPVKNLRQLLSLNADERNESIQSGIPVDSTENTSNELYQWVQQTRLATVAVEREREADQGVKYTNPGPLKIAIKADAEEKYPSINLIIETLRNQKQNKFSFVTDLRASN</sequence>
<accession>A0A9D1W9Q3</accession>
<dbReference type="Pfam" id="PF02472">
    <property type="entry name" value="ExbD"/>
    <property type="match status" value="1"/>
</dbReference>
<gene>
    <name evidence="8" type="ORF">H9853_07185</name>
</gene>